<dbReference type="Pfam" id="PF00400">
    <property type="entry name" value="WD40"/>
    <property type="match status" value="6"/>
</dbReference>
<reference evidence="5" key="1">
    <citation type="submission" date="2020-05" db="EMBL/GenBank/DDBJ databases">
        <title>Phylogenomic resolution of chytrid fungi.</title>
        <authorList>
            <person name="Stajich J.E."/>
            <person name="Amses K."/>
            <person name="Simmons R."/>
            <person name="Seto K."/>
            <person name="Myers J."/>
            <person name="Bonds A."/>
            <person name="Quandt C.A."/>
            <person name="Barry K."/>
            <person name="Liu P."/>
            <person name="Grigoriev I."/>
            <person name="Longcore J.E."/>
            <person name="James T.Y."/>
        </authorList>
    </citation>
    <scope>NUCLEOTIDE SEQUENCE</scope>
    <source>
        <strain evidence="5">JEL0513</strain>
    </source>
</reference>
<dbReference type="CDD" id="cd00200">
    <property type="entry name" value="WD40"/>
    <property type="match status" value="1"/>
</dbReference>
<feature type="repeat" description="WD" evidence="3">
    <location>
        <begin position="158"/>
        <end position="192"/>
    </location>
</feature>
<feature type="compositionally biased region" description="Acidic residues" evidence="4">
    <location>
        <begin position="17"/>
        <end position="37"/>
    </location>
</feature>
<dbReference type="PANTHER" id="PTHR19857:SF8">
    <property type="entry name" value="ANGIO-ASSOCIATED MIGRATORY CELL PROTEIN"/>
    <property type="match status" value="1"/>
</dbReference>
<feature type="repeat" description="WD" evidence="3">
    <location>
        <begin position="345"/>
        <end position="386"/>
    </location>
</feature>
<dbReference type="SMART" id="SM00320">
    <property type="entry name" value="WD40"/>
    <property type="match status" value="8"/>
</dbReference>
<dbReference type="InterPro" id="IPR019775">
    <property type="entry name" value="WD40_repeat_CS"/>
</dbReference>
<evidence type="ECO:0000313" key="5">
    <source>
        <dbReference type="EMBL" id="KAJ3140386.1"/>
    </source>
</evidence>
<comment type="caution">
    <text evidence="5">The sequence shown here is derived from an EMBL/GenBank/DDBJ whole genome shotgun (WGS) entry which is preliminary data.</text>
</comment>
<feature type="repeat" description="WD" evidence="3">
    <location>
        <begin position="110"/>
        <end position="151"/>
    </location>
</feature>
<feature type="non-terminal residue" evidence="5">
    <location>
        <position position="416"/>
    </location>
</feature>
<evidence type="ECO:0000256" key="4">
    <source>
        <dbReference type="SAM" id="MobiDB-lite"/>
    </source>
</evidence>
<proteinExistence type="predicted"/>
<keyword evidence="6" id="KW-1185">Reference proteome</keyword>
<keyword evidence="1 3" id="KW-0853">WD repeat</keyword>
<dbReference type="Proteomes" id="UP001211907">
    <property type="component" value="Unassembled WGS sequence"/>
</dbReference>
<keyword evidence="2" id="KW-0677">Repeat</keyword>
<dbReference type="PROSITE" id="PS00678">
    <property type="entry name" value="WD_REPEATS_1"/>
    <property type="match status" value="1"/>
</dbReference>
<evidence type="ECO:0000256" key="1">
    <source>
        <dbReference type="ARBA" id="ARBA00022574"/>
    </source>
</evidence>
<dbReference type="PROSITE" id="PS50294">
    <property type="entry name" value="WD_REPEATS_REGION"/>
    <property type="match status" value="4"/>
</dbReference>
<feature type="repeat" description="WD" evidence="3">
    <location>
        <begin position="67"/>
        <end position="109"/>
    </location>
</feature>
<name>A0AAD5XI25_9FUNG</name>
<dbReference type="InterPro" id="IPR020472">
    <property type="entry name" value="WD40_PAC1"/>
</dbReference>
<feature type="repeat" description="WD" evidence="3">
    <location>
        <begin position="193"/>
        <end position="234"/>
    </location>
</feature>
<gene>
    <name evidence="5" type="ORF">HK100_010070</name>
</gene>
<dbReference type="PROSITE" id="PS50082">
    <property type="entry name" value="WD_REPEATS_2"/>
    <property type="match status" value="5"/>
</dbReference>
<feature type="region of interest" description="Disordered" evidence="4">
    <location>
        <begin position="1"/>
        <end position="37"/>
    </location>
</feature>
<dbReference type="InterPro" id="IPR015943">
    <property type="entry name" value="WD40/YVTN_repeat-like_dom_sf"/>
</dbReference>
<dbReference type="InterPro" id="IPR011047">
    <property type="entry name" value="Quinoprotein_ADH-like_sf"/>
</dbReference>
<sequence length="416" mass="45039">MRNYPGIDDYSDHDSLEADDEDFYGDNNDNDIDLDDPALEEDEVEADDMDDEIRMGLRRVDAVAGFFQHNKEPVYTLAMHPTKTHLVLSGGGDDSAFVWNADTGESIKELSKHTDSVVASGFSHDGTYLATGGMDGRIFVYTTSTGAQILELDGPAEVTWLTWHPRGNALLCGSTDGTLWMWNIPSGQCMNVFTGHSSSVTCGMFTPDGKSIVSGGEDGNLYCWDPKTAAPKTVFRSDDVRFLNGASITSISVHHESGAVLAGGQDGNSCLVTLGGNGRILGSVSKCEDSIESVGFSPQLSFLKTKVIKNIILNMLVCSLQVGAVSSIDGSIAIWDLDLMRLRQTLRHNKGVTKVLFLKSSPLLLSCSLDKTVRLWDLRTGRFERAFYGHSGPILDMVASQDGERIVSCGEDGSAQ</sequence>
<dbReference type="PRINTS" id="PR00320">
    <property type="entry name" value="GPROTEINBRPT"/>
</dbReference>
<evidence type="ECO:0000256" key="3">
    <source>
        <dbReference type="PROSITE-ProRule" id="PRU00221"/>
    </source>
</evidence>
<dbReference type="Gene3D" id="2.130.10.10">
    <property type="entry name" value="YVTN repeat-like/Quinoprotein amine dehydrogenase"/>
    <property type="match status" value="1"/>
</dbReference>
<evidence type="ECO:0000313" key="6">
    <source>
        <dbReference type="Proteomes" id="UP001211907"/>
    </source>
</evidence>
<dbReference type="InterPro" id="IPR051179">
    <property type="entry name" value="WD_repeat_multifunction"/>
</dbReference>
<protein>
    <submittedName>
        <fullName evidence="5">Uncharacterized protein</fullName>
    </submittedName>
</protein>
<dbReference type="InterPro" id="IPR001680">
    <property type="entry name" value="WD40_rpt"/>
</dbReference>
<organism evidence="5 6">
    <name type="scientific">Physocladia obscura</name>
    <dbReference type="NCBI Taxonomy" id="109957"/>
    <lineage>
        <taxon>Eukaryota</taxon>
        <taxon>Fungi</taxon>
        <taxon>Fungi incertae sedis</taxon>
        <taxon>Chytridiomycota</taxon>
        <taxon>Chytridiomycota incertae sedis</taxon>
        <taxon>Chytridiomycetes</taxon>
        <taxon>Chytridiales</taxon>
        <taxon>Chytriomycetaceae</taxon>
        <taxon>Physocladia</taxon>
    </lineage>
</organism>
<dbReference type="PANTHER" id="PTHR19857">
    <property type="entry name" value="MITOCHONDRIAL DIVISION PROTEIN 1-RELATED"/>
    <property type="match status" value="1"/>
</dbReference>
<dbReference type="AlphaFoldDB" id="A0AAD5XI25"/>
<dbReference type="EMBL" id="JADGJH010000054">
    <property type="protein sequence ID" value="KAJ3140386.1"/>
    <property type="molecule type" value="Genomic_DNA"/>
</dbReference>
<evidence type="ECO:0000256" key="2">
    <source>
        <dbReference type="ARBA" id="ARBA00022737"/>
    </source>
</evidence>
<accession>A0AAD5XI25</accession>
<dbReference type="SUPFAM" id="SSF50998">
    <property type="entry name" value="Quinoprotein alcohol dehydrogenase-like"/>
    <property type="match status" value="1"/>
</dbReference>